<dbReference type="EMBL" id="SJPY01000006">
    <property type="protein sequence ID" value="TWU38677.1"/>
    <property type="molecule type" value="Genomic_DNA"/>
</dbReference>
<organism evidence="2 3">
    <name type="scientific">Novipirellula aureliae</name>
    <dbReference type="NCBI Taxonomy" id="2527966"/>
    <lineage>
        <taxon>Bacteria</taxon>
        <taxon>Pseudomonadati</taxon>
        <taxon>Planctomycetota</taxon>
        <taxon>Planctomycetia</taxon>
        <taxon>Pirellulales</taxon>
        <taxon>Pirellulaceae</taxon>
        <taxon>Novipirellula</taxon>
    </lineage>
</organism>
<dbReference type="RefSeq" id="WP_146601024.1">
    <property type="nucleotide sequence ID" value="NZ_SJPY01000006.1"/>
</dbReference>
<keyword evidence="1" id="KW-0472">Membrane</keyword>
<feature type="transmembrane region" description="Helical" evidence="1">
    <location>
        <begin position="45"/>
        <end position="69"/>
    </location>
</feature>
<comment type="caution">
    <text evidence="2">The sequence shown here is derived from an EMBL/GenBank/DDBJ whole genome shotgun (WGS) entry which is preliminary data.</text>
</comment>
<keyword evidence="3" id="KW-1185">Reference proteome</keyword>
<evidence type="ECO:0000313" key="3">
    <source>
        <dbReference type="Proteomes" id="UP000315471"/>
    </source>
</evidence>
<dbReference type="Proteomes" id="UP000315471">
    <property type="component" value="Unassembled WGS sequence"/>
</dbReference>
<keyword evidence="1" id="KW-1133">Transmembrane helix</keyword>
<accession>A0A5C6DS17</accession>
<keyword evidence="1" id="KW-0812">Transmembrane</keyword>
<evidence type="ECO:0000313" key="2">
    <source>
        <dbReference type="EMBL" id="TWU38677.1"/>
    </source>
</evidence>
<reference evidence="2 3" key="1">
    <citation type="submission" date="2019-02" db="EMBL/GenBank/DDBJ databases">
        <title>Deep-cultivation of Planctomycetes and their phenomic and genomic characterization uncovers novel biology.</title>
        <authorList>
            <person name="Wiegand S."/>
            <person name="Jogler M."/>
            <person name="Boedeker C."/>
            <person name="Pinto D."/>
            <person name="Vollmers J."/>
            <person name="Rivas-Marin E."/>
            <person name="Kohn T."/>
            <person name="Peeters S.H."/>
            <person name="Heuer A."/>
            <person name="Rast P."/>
            <person name="Oberbeckmann S."/>
            <person name="Bunk B."/>
            <person name="Jeske O."/>
            <person name="Meyerdierks A."/>
            <person name="Storesund J.E."/>
            <person name="Kallscheuer N."/>
            <person name="Luecker S."/>
            <person name="Lage O.M."/>
            <person name="Pohl T."/>
            <person name="Merkel B.J."/>
            <person name="Hornburger P."/>
            <person name="Mueller R.-W."/>
            <person name="Bruemmer F."/>
            <person name="Labrenz M."/>
            <person name="Spormann A.M."/>
            <person name="Op Den Camp H."/>
            <person name="Overmann J."/>
            <person name="Amann R."/>
            <person name="Jetten M.S.M."/>
            <person name="Mascher T."/>
            <person name="Medema M.H."/>
            <person name="Devos D.P."/>
            <person name="Kaster A.-K."/>
            <person name="Ovreas L."/>
            <person name="Rohde M."/>
            <person name="Galperin M.Y."/>
            <person name="Jogler C."/>
        </authorList>
    </citation>
    <scope>NUCLEOTIDE SEQUENCE [LARGE SCALE GENOMIC DNA]</scope>
    <source>
        <strain evidence="2 3">Q31b</strain>
    </source>
</reference>
<protein>
    <submittedName>
        <fullName evidence="2">Uncharacterized protein</fullName>
    </submittedName>
</protein>
<gene>
    <name evidence="2" type="ORF">Q31b_37550</name>
</gene>
<dbReference type="AlphaFoldDB" id="A0A5C6DS17"/>
<sequence length="91" mass="10225">MKSFAKLISLFFGSQMLLSGIGMGLYCFLSPEAFGQTEQRHGVDLRLMVLTIGMIPQIGLGSLLVWLGMPSRSRFRAYRLTRKTIDQVIDL</sequence>
<proteinExistence type="predicted"/>
<name>A0A5C6DS17_9BACT</name>
<evidence type="ECO:0000256" key="1">
    <source>
        <dbReference type="SAM" id="Phobius"/>
    </source>
</evidence>